<dbReference type="EMBL" id="LNDJ01000056">
    <property type="protein sequence ID" value="KRU22851.1"/>
    <property type="molecule type" value="Genomic_DNA"/>
</dbReference>
<gene>
    <name evidence="1" type="ORF">AS194_06780</name>
</gene>
<dbReference type="STRING" id="554343.AS194_06780"/>
<comment type="caution">
    <text evidence="1">The sequence shown here is derived from an EMBL/GenBank/DDBJ whole genome shotgun (WGS) entry which is preliminary data.</text>
</comment>
<accession>A0A0T6DSJ1</accession>
<name>A0A0T6DSJ1_9GAMM</name>
<protein>
    <recommendedName>
        <fullName evidence="3">Glycosyl transferase family 1 domain-containing protein</fullName>
    </recommendedName>
</protein>
<dbReference type="RefSeq" id="WP_058024351.1">
    <property type="nucleotide sequence ID" value="NZ_LNDJ01000056.1"/>
</dbReference>
<proteinExistence type="predicted"/>
<evidence type="ECO:0000313" key="2">
    <source>
        <dbReference type="Proteomes" id="UP000051202"/>
    </source>
</evidence>
<dbReference type="Gene3D" id="3.40.50.2000">
    <property type="entry name" value="Glycogen Phosphorylase B"/>
    <property type="match status" value="2"/>
</dbReference>
<keyword evidence="2" id="KW-1185">Reference proteome</keyword>
<dbReference type="AlphaFoldDB" id="A0A0T6DSJ1"/>
<reference evidence="1 2" key="1">
    <citation type="submission" date="2015-11" db="EMBL/GenBank/DDBJ databases">
        <title>Permanent draft genome of Psychrobacter piscatorii LQ58.</title>
        <authorList>
            <person name="Zhou M."/>
            <person name="Dong B."/>
            <person name="Liu Q."/>
        </authorList>
    </citation>
    <scope>NUCLEOTIDE SEQUENCE [LARGE SCALE GENOMIC DNA]</scope>
    <source>
        <strain evidence="1 2">LQ58</strain>
    </source>
</reference>
<evidence type="ECO:0000313" key="1">
    <source>
        <dbReference type="EMBL" id="KRU22851.1"/>
    </source>
</evidence>
<dbReference type="Proteomes" id="UP000051202">
    <property type="component" value="Unassembled WGS sequence"/>
</dbReference>
<organism evidence="1 2">
    <name type="scientific">Psychrobacter piscatorii</name>
    <dbReference type="NCBI Taxonomy" id="554343"/>
    <lineage>
        <taxon>Bacteria</taxon>
        <taxon>Pseudomonadati</taxon>
        <taxon>Pseudomonadota</taxon>
        <taxon>Gammaproteobacteria</taxon>
        <taxon>Moraxellales</taxon>
        <taxon>Moraxellaceae</taxon>
        <taxon>Psychrobacter</taxon>
    </lineage>
</organism>
<dbReference type="SUPFAM" id="SSF53756">
    <property type="entry name" value="UDP-Glycosyltransferase/glycogen phosphorylase"/>
    <property type="match status" value="1"/>
</dbReference>
<sequence length="389" mass="44534">MKILFFISLLTHGRGGHLYSLFHIANQIASKHEVEIVSIGPGDNTTISNHPNYLCHVDLDGKNLIQFKRKMDHIIEDFSPNIVHCFDVTSFNIIKPLYISKNFNIVLTKCGGSNPKFFPYVKNLILFSVENKRWFESNNRYKKSNIALIPNRVSKITTEFSDIKRSEEFFTFVKIARIGITYKQSILHCINLIDELYRKDKSLKIRLFIIGVVESEEILLEISNSKYVLDGTVVILTDDKYTRNASKMLYLADAAIATGRGVMESASLGIPTLTGNSLSSIPMLITMDTFEDGFKTNFSGRNVFSEKGNKDNLLNIQRVIVDPAYRTEISEYMKSIFEENFNVENSLAKYEDFYISLVGENNGKRKFFQDSLFGLKSLRNFHKNSIMKK</sequence>
<evidence type="ECO:0008006" key="3">
    <source>
        <dbReference type="Google" id="ProtNLM"/>
    </source>
</evidence>